<keyword evidence="11" id="KW-1185">Reference proteome</keyword>
<dbReference type="Proteomes" id="UP000302163">
    <property type="component" value="Chromosome"/>
</dbReference>
<protein>
    <recommendedName>
        <fullName evidence="3 7">Guanine deaminase</fullName>
        <shortName evidence="8">Guanase</shortName>
        <ecNumber evidence="3 7">3.5.4.3</ecNumber>
    </recommendedName>
    <alternativeName>
        <fullName evidence="8">Guanine aminohydrolase</fullName>
    </alternativeName>
</protein>
<dbReference type="CDD" id="cd01303">
    <property type="entry name" value="GDEase"/>
    <property type="match status" value="1"/>
</dbReference>
<evidence type="ECO:0000259" key="9">
    <source>
        <dbReference type="Pfam" id="PF01979"/>
    </source>
</evidence>
<organism evidence="10 11">
    <name type="scientific">Jejubacter calystegiae</name>
    <dbReference type="NCBI Taxonomy" id="2579935"/>
    <lineage>
        <taxon>Bacteria</taxon>
        <taxon>Pseudomonadati</taxon>
        <taxon>Pseudomonadota</taxon>
        <taxon>Gammaproteobacteria</taxon>
        <taxon>Enterobacterales</taxon>
        <taxon>Enterobacteriaceae</taxon>
        <taxon>Jejubacter</taxon>
    </lineage>
</organism>
<accession>A0A4P8YI86</accession>
<dbReference type="RefSeq" id="WP_138096195.1">
    <property type="nucleotide sequence ID" value="NZ_CP040428.1"/>
</dbReference>
<evidence type="ECO:0000256" key="5">
    <source>
        <dbReference type="ARBA" id="ARBA00022801"/>
    </source>
</evidence>
<evidence type="ECO:0000256" key="4">
    <source>
        <dbReference type="ARBA" id="ARBA00022723"/>
    </source>
</evidence>
<reference evidence="10 11" key="1">
    <citation type="submission" date="2019-05" db="EMBL/GenBank/DDBJ databases">
        <title>Complete genome sequence of Izhakiella calystegiae KSNA2, an endophyte isolated from beach morning glory (Calystegia soldanella).</title>
        <authorList>
            <person name="Jiang L."/>
            <person name="Jeong J.C."/>
            <person name="Kim C.Y."/>
            <person name="Kim D.H."/>
            <person name="Kim S.W."/>
            <person name="Lee j."/>
        </authorList>
    </citation>
    <scope>NUCLEOTIDE SEQUENCE [LARGE SCALE GENOMIC DNA]</scope>
    <source>
        <strain evidence="10 11">KSNA2</strain>
    </source>
</reference>
<comment type="pathway">
    <text evidence="1 8">Purine metabolism; guanine degradation; xanthine from guanine: step 1/1.</text>
</comment>
<name>A0A4P8YI86_9ENTR</name>
<dbReference type="InterPro" id="IPR006680">
    <property type="entry name" value="Amidohydro-rel"/>
</dbReference>
<dbReference type="NCBIfam" id="TIGR02967">
    <property type="entry name" value="guan_deamin"/>
    <property type="match status" value="1"/>
</dbReference>
<evidence type="ECO:0000313" key="11">
    <source>
        <dbReference type="Proteomes" id="UP000302163"/>
    </source>
</evidence>
<dbReference type="PANTHER" id="PTHR11271">
    <property type="entry name" value="GUANINE DEAMINASE"/>
    <property type="match status" value="1"/>
</dbReference>
<comment type="cofactor">
    <cofactor evidence="8">
        <name>Zn(2+)</name>
        <dbReference type="ChEBI" id="CHEBI:29105"/>
    </cofactor>
    <text evidence="8">Binds 1 zinc ion per subunit.</text>
</comment>
<evidence type="ECO:0000256" key="2">
    <source>
        <dbReference type="ARBA" id="ARBA00006745"/>
    </source>
</evidence>
<dbReference type="GO" id="GO:0008270">
    <property type="term" value="F:zinc ion binding"/>
    <property type="evidence" value="ECO:0007669"/>
    <property type="project" value="UniProtKB-UniRule"/>
</dbReference>
<dbReference type="NCBIfam" id="NF006679">
    <property type="entry name" value="PRK09228.1"/>
    <property type="match status" value="1"/>
</dbReference>
<dbReference type="SUPFAM" id="SSF51556">
    <property type="entry name" value="Metallo-dependent hydrolases"/>
    <property type="match status" value="1"/>
</dbReference>
<dbReference type="OrthoDB" id="9787621at2"/>
<gene>
    <name evidence="10" type="primary">guaD</name>
    <name evidence="10" type="ORF">FEM41_12000</name>
</gene>
<dbReference type="SUPFAM" id="SSF51338">
    <property type="entry name" value="Composite domain of metallo-dependent hydrolases"/>
    <property type="match status" value="1"/>
</dbReference>
<keyword evidence="4 8" id="KW-0479">Metal-binding</keyword>
<dbReference type="Gene3D" id="2.30.40.10">
    <property type="entry name" value="Urease, subunit C, domain 1"/>
    <property type="match status" value="1"/>
</dbReference>
<comment type="similarity">
    <text evidence="2 8">Belongs to the metallo-dependent hydrolases superfamily. ATZ/TRZ family.</text>
</comment>
<feature type="domain" description="Amidohydrolase-related" evidence="9">
    <location>
        <begin position="71"/>
        <end position="430"/>
    </location>
</feature>
<comment type="function">
    <text evidence="8">Catalyzes the hydrolytic deamination of guanine, producing xanthine and ammonia.</text>
</comment>
<dbReference type="FunFam" id="3.20.20.140:FF:000022">
    <property type="entry name" value="Guanine deaminase"/>
    <property type="match status" value="1"/>
</dbReference>
<dbReference type="KEGG" id="izh:FEM41_12000"/>
<dbReference type="GO" id="GO:0005829">
    <property type="term" value="C:cytosol"/>
    <property type="evidence" value="ECO:0007669"/>
    <property type="project" value="TreeGrafter"/>
</dbReference>
<dbReference type="GO" id="GO:0006147">
    <property type="term" value="P:guanine catabolic process"/>
    <property type="evidence" value="ECO:0007669"/>
    <property type="project" value="UniProtKB-UniRule"/>
</dbReference>
<evidence type="ECO:0000313" key="10">
    <source>
        <dbReference type="EMBL" id="QCT20320.1"/>
    </source>
</evidence>
<dbReference type="InterPro" id="IPR011059">
    <property type="entry name" value="Metal-dep_hydrolase_composite"/>
</dbReference>
<dbReference type="InterPro" id="IPR014311">
    <property type="entry name" value="Guanine_deaminase"/>
</dbReference>
<dbReference type="GO" id="GO:0008892">
    <property type="term" value="F:guanine deaminase activity"/>
    <property type="evidence" value="ECO:0007669"/>
    <property type="project" value="UniProtKB-UniRule"/>
</dbReference>
<evidence type="ECO:0000256" key="8">
    <source>
        <dbReference type="RuleBase" id="RU366009"/>
    </source>
</evidence>
<keyword evidence="6 8" id="KW-0862">Zinc</keyword>
<sequence>MIDYHHALRGAFFDITATVDSPDDIARHARYIEDGLLFIRDGHILSLSPWQEGEQYLNPAQGYRDLRGKLILPGFVDAHVHYPQTEMIGAFGEQLLTWLTNYTFPVEAQFGDPEYAAQIAQFFIDQLLSNGTTSALVFCTRHPESVEALFSAASRIDMRLIAGKVMMDRNAPDELTETAQQSYQQSRELIQRWHHRGRLGYAITPRFAPTSSPALLEAARQLREEFPDTWLHTHLSENQDEITWVKQLWPEHQHYLDVYHHYQLTGKRSVFAHGIHLEDEEWQCLHHSGSALAFCPTSNLFLGSGLFRLAQCWRSRVPMGIGSDVGAGTTFNMLRTLGEAYKVAQLQSYRLPACEAFYHATLGGARALCLEDNIGNFLPGKEADLVVIDPQVTPLQRLRISHCKDIYETLFALMTLGDDRNIVQTWVNGECAWRNETHT</sequence>
<dbReference type="AlphaFoldDB" id="A0A4P8YI86"/>
<dbReference type="PANTHER" id="PTHR11271:SF6">
    <property type="entry name" value="GUANINE DEAMINASE"/>
    <property type="match status" value="1"/>
</dbReference>
<dbReference type="Pfam" id="PF01979">
    <property type="entry name" value="Amidohydro_1"/>
    <property type="match status" value="1"/>
</dbReference>
<dbReference type="EMBL" id="CP040428">
    <property type="protein sequence ID" value="QCT20320.1"/>
    <property type="molecule type" value="Genomic_DNA"/>
</dbReference>
<dbReference type="Gene3D" id="3.20.20.140">
    <property type="entry name" value="Metal-dependent hydrolases"/>
    <property type="match status" value="1"/>
</dbReference>
<evidence type="ECO:0000256" key="6">
    <source>
        <dbReference type="ARBA" id="ARBA00022833"/>
    </source>
</evidence>
<keyword evidence="5 8" id="KW-0378">Hydrolase</keyword>
<evidence type="ECO:0000256" key="7">
    <source>
        <dbReference type="NCBIfam" id="TIGR02967"/>
    </source>
</evidence>
<dbReference type="EC" id="3.5.4.3" evidence="3 7"/>
<evidence type="ECO:0000256" key="3">
    <source>
        <dbReference type="ARBA" id="ARBA00012781"/>
    </source>
</evidence>
<dbReference type="InterPro" id="IPR032466">
    <property type="entry name" value="Metal_Hydrolase"/>
</dbReference>
<dbReference type="InterPro" id="IPR051607">
    <property type="entry name" value="Metallo-dep_hydrolases"/>
</dbReference>
<comment type="catalytic activity">
    <reaction evidence="8">
        <text>guanine + H2O + H(+) = xanthine + NH4(+)</text>
        <dbReference type="Rhea" id="RHEA:14665"/>
        <dbReference type="ChEBI" id="CHEBI:15377"/>
        <dbReference type="ChEBI" id="CHEBI:15378"/>
        <dbReference type="ChEBI" id="CHEBI:16235"/>
        <dbReference type="ChEBI" id="CHEBI:17712"/>
        <dbReference type="ChEBI" id="CHEBI:28938"/>
        <dbReference type="EC" id="3.5.4.3"/>
    </reaction>
</comment>
<dbReference type="UniPathway" id="UPA00603">
    <property type="reaction ID" value="UER00660"/>
</dbReference>
<proteinExistence type="inferred from homology"/>
<evidence type="ECO:0000256" key="1">
    <source>
        <dbReference type="ARBA" id="ARBA00004984"/>
    </source>
</evidence>